<accession>A0A2W5THB5</accession>
<dbReference type="InterPro" id="IPR003953">
    <property type="entry name" value="FAD-dep_OxRdtase_2_FAD-bd"/>
</dbReference>
<dbReference type="EMBL" id="QFQP01000006">
    <property type="protein sequence ID" value="PZR14900.1"/>
    <property type="molecule type" value="Genomic_DNA"/>
</dbReference>
<proteinExistence type="inferred from homology"/>
<organism evidence="8 9">
    <name type="scientific">Archangium gephyra</name>
    <dbReference type="NCBI Taxonomy" id="48"/>
    <lineage>
        <taxon>Bacteria</taxon>
        <taxon>Pseudomonadati</taxon>
        <taxon>Myxococcota</taxon>
        <taxon>Myxococcia</taxon>
        <taxon>Myxococcales</taxon>
        <taxon>Cystobacterineae</taxon>
        <taxon>Archangiaceae</taxon>
        <taxon>Archangium</taxon>
    </lineage>
</organism>
<protein>
    <recommendedName>
        <fullName evidence="10">GMC family oxidoreductase</fullName>
    </recommendedName>
</protein>
<feature type="domain" description="Glucose-methanol-choline oxidoreductase C-terminal" evidence="7">
    <location>
        <begin position="362"/>
        <end position="494"/>
    </location>
</feature>
<evidence type="ECO:0000256" key="2">
    <source>
        <dbReference type="ARBA" id="ARBA00022630"/>
    </source>
</evidence>
<evidence type="ECO:0000313" key="8">
    <source>
        <dbReference type="EMBL" id="PZR14900.1"/>
    </source>
</evidence>
<keyword evidence="4" id="KW-0560">Oxidoreductase</keyword>
<dbReference type="InterPro" id="IPR007867">
    <property type="entry name" value="GMC_OxRtase_C"/>
</dbReference>
<dbReference type="GO" id="GO:0016614">
    <property type="term" value="F:oxidoreductase activity, acting on CH-OH group of donors"/>
    <property type="evidence" value="ECO:0007669"/>
    <property type="project" value="InterPro"/>
</dbReference>
<feature type="domain" description="Glucose-methanol-choline oxidoreductase N-terminal" evidence="5">
    <location>
        <begin position="75"/>
        <end position="285"/>
    </location>
</feature>
<dbReference type="Pfam" id="PF00732">
    <property type="entry name" value="GMC_oxred_N"/>
    <property type="match status" value="1"/>
</dbReference>
<dbReference type="SUPFAM" id="SSF51905">
    <property type="entry name" value="FAD/NAD(P)-binding domain"/>
    <property type="match status" value="1"/>
</dbReference>
<evidence type="ECO:0000256" key="1">
    <source>
        <dbReference type="ARBA" id="ARBA00010790"/>
    </source>
</evidence>
<keyword evidence="3" id="KW-0274">FAD</keyword>
<dbReference type="AlphaFoldDB" id="A0A2W5THB5"/>
<dbReference type="Pfam" id="PF00890">
    <property type="entry name" value="FAD_binding_2"/>
    <property type="match status" value="1"/>
</dbReference>
<dbReference type="InterPro" id="IPR000172">
    <property type="entry name" value="GMC_OxRdtase_N"/>
</dbReference>
<evidence type="ECO:0000313" key="9">
    <source>
        <dbReference type="Proteomes" id="UP000249061"/>
    </source>
</evidence>
<evidence type="ECO:0008006" key="10">
    <source>
        <dbReference type="Google" id="ProtNLM"/>
    </source>
</evidence>
<dbReference type="Pfam" id="PF05199">
    <property type="entry name" value="GMC_oxred_C"/>
    <property type="match status" value="1"/>
</dbReference>
<keyword evidence="2" id="KW-0285">Flavoprotein</keyword>
<comment type="similarity">
    <text evidence="1">Belongs to the GMC oxidoreductase family.</text>
</comment>
<comment type="caution">
    <text evidence="8">The sequence shown here is derived from an EMBL/GenBank/DDBJ whole genome shotgun (WGS) entry which is preliminary data.</text>
</comment>
<reference evidence="8 9" key="1">
    <citation type="submission" date="2017-08" db="EMBL/GenBank/DDBJ databases">
        <title>Infants hospitalized years apart are colonized by the same room-sourced microbial strains.</title>
        <authorList>
            <person name="Brooks B."/>
            <person name="Olm M.R."/>
            <person name="Firek B.A."/>
            <person name="Baker R."/>
            <person name="Thomas B.C."/>
            <person name="Morowitz M.J."/>
            <person name="Banfield J.F."/>
        </authorList>
    </citation>
    <scope>NUCLEOTIDE SEQUENCE [LARGE SCALE GENOMIC DNA]</scope>
    <source>
        <strain evidence="8">S2_003_000_R2_14</strain>
    </source>
</reference>
<dbReference type="Proteomes" id="UP000249061">
    <property type="component" value="Unassembled WGS sequence"/>
</dbReference>
<evidence type="ECO:0000259" key="6">
    <source>
        <dbReference type="Pfam" id="PF00890"/>
    </source>
</evidence>
<dbReference type="Gene3D" id="3.50.50.60">
    <property type="entry name" value="FAD/NAD(P)-binding domain"/>
    <property type="match status" value="2"/>
</dbReference>
<dbReference type="PANTHER" id="PTHR46056">
    <property type="entry name" value="LONG-CHAIN-ALCOHOL OXIDASE"/>
    <property type="match status" value="1"/>
</dbReference>
<sequence>MENAVTHVSFREKEAVDAEFDFVVVGSGAGGAAAAVQLARGGAKVAIVEAGAWRDPDDYPHSMYGQFRDLMDDFGAQVTMGRALWPVVQARTVGGTTVINSAICVSTPGDIFRQWETEHGVKDLEKRVYEKQEQLERDLGVEEVPDGSLGRSNTLAIHGEKQLAWADPKPMRRYTKGCAGTGFCLQGCRAKKKQSVNLNFVPEVMTRGGTVFSAAPVHHVLFEGTRAVGVTGHFEHPATKKKGARFTLRARKAVIIAASVTHTPVLLMNSKVKSPVLGHFFRSHPGTGVFGVYDEPVDMNVGTTQGWASVAFRDAPGLKLETLAIPPEMVASRLSGGGTKLMQRLADYRHIAMWCLAVRAESTGRVRKSLLGKPMVSYELNRNDMVRFRHGLKLLAQQHFAAGAKKILVGISGYPYEMTAEQIDTIDSAPLDPQKYIAILSHLFGGAVMGSDPSRSVVDGLGRVHGYTGLVVADASVIPTNLGVNPQHTIMALAQVFAESLL</sequence>
<dbReference type="PANTHER" id="PTHR46056:SF12">
    <property type="entry name" value="LONG-CHAIN-ALCOHOL OXIDASE"/>
    <property type="match status" value="1"/>
</dbReference>
<name>A0A2W5THB5_9BACT</name>
<evidence type="ECO:0000259" key="5">
    <source>
        <dbReference type="Pfam" id="PF00732"/>
    </source>
</evidence>
<evidence type="ECO:0000259" key="7">
    <source>
        <dbReference type="Pfam" id="PF05199"/>
    </source>
</evidence>
<feature type="domain" description="FAD-dependent oxidoreductase 2 FAD-binding" evidence="6">
    <location>
        <begin position="21"/>
        <end position="51"/>
    </location>
</feature>
<evidence type="ECO:0000256" key="4">
    <source>
        <dbReference type="ARBA" id="ARBA00023002"/>
    </source>
</evidence>
<gene>
    <name evidence="8" type="ORF">DI536_08935</name>
</gene>
<evidence type="ECO:0000256" key="3">
    <source>
        <dbReference type="ARBA" id="ARBA00022827"/>
    </source>
</evidence>
<dbReference type="GO" id="GO:0050660">
    <property type="term" value="F:flavin adenine dinucleotide binding"/>
    <property type="evidence" value="ECO:0007669"/>
    <property type="project" value="InterPro"/>
</dbReference>
<dbReference type="InterPro" id="IPR036188">
    <property type="entry name" value="FAD/NAD-bd_sf"/>
</dbReference>